<dbReference type="KEGG" id="arev:RVR_8374"/>
<reference evidence="1 2" key="1">
    <citation type="journal article" date="2010" name="J. Bacteriol.">
        <title>Biochemical characterization of a novel indole prenyltransferase from Streptomyces sp. SN-593.</title>
        <authorList>
            <person name="Takahashi S."/>
            <person name="Takagi H."/>
            <person name="Toyoda A."/>
            <person name="Uramoto M."/>
            <person name="Nogawa T."/>
            <person name="Ueki M."/>
            <person name="Sakaki Y."/>
            <person name="Osada H."/>
        </authorList>
    </citation>
    <scope>NUCLEOTIDE SEQUENCE [LARGE SCALE GENOMIC DNA]</scope>
    <source>
        <strain evidence="1 2">SN-593</strain>
    </source>
</reference>
<dbReference type="EMBL" id="AP018365">
    <property type="protein sequence ID" value="BBB01117.1"/>
    <property type="molecule type" value="Genomic_DNA"/>
</dbReference>
<evidence type="ECO:0000313" key="2">
    <source>
        <dbReference type="Proteomes" id="UP000595703"/>
    </source>
</evidence>
<dbReference type="AlphaFoldDB" id="A0A7U3UYV2"/>
<proteinExistence type="predicted"/>
<accession>A0A7U3UYV2</accession>
<protein>
    <submittedName>
        <fullName evidence="1">Uncharacterized protein</fullName>
    </submittedName>
</protein>
<keyword evidence="2" id="KW-1185">Reference proteome</keyword>
<reference evidence="1 2" key="3">
    <citation type="journal article" date="2011" name="Nat. Chem. Biol.">
        <title>Reveromycin A biosynthesis uses RevG and RevJ for stereospecific spiroacetal formation.</title>
        <authorList>
            <person name="Takahashi S."/>
            <person name="Toyoda A."/>
            <person name="Sekiyama Y."/>
            <person name="Takagi H."/>
            <person name="Nogawa T."/>
            <person name="Uramoto M."/>
            <person name="Suzuki R."/>
            <person name="Koshino H."/>
            <person name="Kumano T."/>
            <person name="Panthee S."/>
            <person name="Dairi T."/>
            <person name="Ishikawa J."/>
            <person name="Ikeda H."/>
            <person name="Sakaki Y."/>
            <person name="Osada H."/>
        </authorList>
    </citation>
    <scope>NUCLEOTIDE SEQUENCE [LARGE SCALE GENOMIC DNA]</scope>
    <source>
        <strain evidence="1 2">SN-593</strain>
    </source>
</reference>
<organism evidence="1 2">
    <name type="scientific">Actinacidiphila reveromycinica</name>
    <dbReference type="NCBI Taxonomy" id="659352"/>
    <lineage>
        <taxon>Bacteria</taxon>
        <taxon>Bacillati</taxon>
        <taxon>Actinomycetota</taxon>
        <taxon>Actinomycetes</taxon>
        <taxon>Kitasatosporales</taxon>
        <taxon>Streptomycetaceae</taxon>
        <taxon>Actinacidiphila</taxon>
    </lineage>
</organism>
<gene>
    <name evidence="1" type="ORF">RVR_8374</name>
</gene>
<reference evidence="1 2" key="4">
    <citation type="journal article" date="2020" name="Sci. Rep.">
        <title>beta-carboline chemical signals induce reveromycin production through a LuxR family regulator in Streptomyces sp. SN-593.</title>
        <authorList>
            <person name="Panthee S."/>
            <person name="Kito N."/>
            <person name="Hayashi T."/>
            <person name="Shimizu T."/>
            <person name="Ishikawa J."/>
            <person name="Hamamoto H."/>
            <person name="Osada H."/>
            <person name="Takahashi S."/>
        </authorList>
    </citation>
    <scope>NUCLEOTIDE SEQUENCE [LARGE SCALE GENOMIC DNA]</scope>
    <source>
        <strain evidence="1 2">SN-593</strain>
    </source>
</reference>
<evidence type="ECO:0000313" key="1">
    <source>
        <dbReference type="EMBL" id="BBB01117.1"/>
    </source>
</evidence>
<dbReference type="RefSeq" id="WP_202237064.1">
    <property type="nucleotide sequence ID" value="NZ_AP018365.1"/>
</dbReference>
<reference evidence="1 2" key="2">
    <citation type="journal article" date="2011" name="J. Antibiot.">
        <title>Furaquinocins I and J: novel polyketide isoprenoid hybrid compounds from Streptomyces reveromyceticus SN-593.</title>
        <authorList>
            <person name="Panthee S."/>
            <person name="Takahashi S."/>
            <person name="Takagi H."/>
            <person name="Nogawa T."/>
            <person name="Oowada E."/>
            <person name="Uramoto M."/>
            <person name="Osada H."/>
        </authorList>
    </citation>
    <scope>NUCLEOTIDE SEQUENCE [LARGE SCALE GENOMIC DNA]</scope>
    <source>
        <strain evidence="1 2">SN-593</strain>
    </source>
</reference>
<name>A0A7U3UYV2_9ACTN</name>
<sequence>MSDPLPPPRIHVALPGGARVTGRLLRWRQDRTGAWWAEVSLYVPAAAARQVDGEDYDGVPREPAAPTAAAYVMAADTRATPPTAEIHRVDCWMIADRAEWLRVTPLAEVEDVDPAALAAFPDTSLCGVCMTA</sequence>
<dbReference type="Proteomes" id="UP000595703">
    <property type="component" value="Chromosome"/>
</dbReference>